<dbReference type="EMBL" id="LGRX02033272">
    <property type="protein sequence ID" value="KAK3241956.1"/>
    <property type="molecule type" value="Genomic_DNA"/>
</dbReference>
<proteinExistence type="predicted"/>
<accession>A0AAE0EV98</accession>
<keyword evidence="3" id="KW-1185">Reference proteome</keyword>
<feature type="compositionally biased region" description="Basic and acidic residues" evidence="1">
    <location>
        <begin position="102"/>
        <end position="115"/>
    </location>
</feature>
<name>A0AAE0EV98_9CHLO</name>
<evidence type="ECO:0000313" key="3">
    <source>
        <dbReference type="Proteomes" id="UP001190700"/>
    </source>
</evidence>
<sequence length="115" mass="12795">MACEECDLTAADESDKIVSAFKTAFDAEDDAAYAKLCARHHEQPVVRHDEEPFTFADDINIGLRAQTSVPMLHFDSATTVENDTLKHDTVDIAASDTSDNDMPFRKQFADSEPDR</sequence>
<gene>
    <name evidence="2" type="ORF">CYMTET_48326</name>
</gene>
<dbReference type="Proteomes" id="UP001190700">
    <property type="component" value="Unassembled WGS sequence"/>
</dbReference>
<dbReference type="AlphaFoldDB" id="A0AAE0EV98"/>
<comment type="caution">
    <text evidence="2">The sequence shown here is derived from an EMBL/GenBank/DDBJ whole genome shotgun (WGS) entry which is preliminary data.</text>
</comment>
<evidence type="ECO:0000256" key="1">
    <source>
        <dbReference type="SAM" id="MobiDB-lite"/>
    </source>
</evidence>
<feature type="region of interest" description="Disordered" evidence="1">
    <location>
        <begin position="92"/>
        <end position="115"/>
    </location>
</feature>
<reference evidence="2 3" key="1">
    <citation type="journal article" date="2015" name="Genome Biol. Evol.">
        <title>Comparative Genomics of a Bacterivorous Green Alga Reveals Evolutionary Causalities and Consequences of Phago-Mixotrophic Mode of Nutrition.</title>
        <authorList>
            <person name="Burns J.A."/>
            <person name="Paasch A."/>
            <person name="Narechania A."/>
            <person name="Kim E."/>
        </authorList>
    </citation>
    <scope>NUCLEOTIDE SEQUENCE [LARGE SCALE GENOMIC DNA]</scope>
    <source>
        <strain evidence="2 3">PLY_AMNH</strain>
    </source>
</reference>
<protein>
    <submittedName>
        <fullName evidence="2">Uncharacterized protein</fullName>
    </submittedName>
</protein>
<organism evidence="2 3">
    <name type="scientific">Cymbomonas tetramitiformis</name>
    <dbReference type="NCBI Taxonomy" id="36881"/>
    <lineage>
        <taxon>Eukaryota</taxon>
        <taxon>Viridiplantae</taxon>
        <taxon>Chlorophyta</taxon>
        <taxon>Pyramimonadophyceae</taxon>
        <taxon>Pyramimonadales</taxon>
        <taxon>Pyramimonadaceae</taxon>
        <taxon>Cymbomonas</taxon>
    </lineage>
</organism>
<evidence type="ECO:0000313" key="2">
    <source>
        <dbReference type="EMBL" id="KAK3241956.1"/>
    </source>
</evidence>